<evidence type="ECO:0000313" key="3">
    <source>
        <dbReference type="EMBL" id="GIL66735.1"/>
    </source>
</evidence>
<feature type="domain" description="DOMON" evidence="2">
    <location>
        <begin position="81"/>
        <end position="158"/>
    </location>
</feature>
<dbReference type="EMBL" id="BNCO01000089">
    <property type="protein sequence ID" value="GIL66735.1"/>
    <property type="molecule type" value="Genomic_DNA"/>
</dbReference>
<accession>A0A8J4BR15</accession>
<feature type="region of interest" description="Disordered" evidence="1">
    <location>
        <begin position="1"/>
        <end position="33"/>
    </location>
</feature>
<dbReference type="Proteomes" id="UP000747399">
    <property type="component" value="Unassembled WGS sequence"/>
</dbReference>
<dbReference type="PROSITE" id="PS50836">
    <property type="entry name" value="DOMON"/>
    <property type="match status" value="1"/>
</dbReference>
<evidence type="ECO:0000256" key="1">
    <source>
        <dbReference type="SAM" id="MobiDB-lite"/>
    </source>
</evidence>
<comment type="caution">
    <text evidence="3">The sequence shown here is derived from an EMBL/GenBank/DDBJ whole genome shotgun (WGS) entry which is preliminary data.</text>
</comment>
<sequence length="158" mass="16509">MKGKQKNKNSNNNVNGRQREIMPQSSRWPVARPKLTASPPPRLLLAVVAVTVAAAASAVFGASCYRSFSPRDFPHCKLLSPSYALHWVVAGGNVTLGMDADTGGYPDSWLAVALSAAGGMIGADVIVVAGPNTGADGGGWRVIDAHSLQFAQPVPDDK</sequence>
<organism evidence="3 4">
    <name type="scientific">Volvox africanus</name>
    <dbReference type="NCBI Taxonomy" id="51714"/>
    <lineage>
        <taxon>Eukaryota</taxon>
        <taxon>Viridiplantae</taxon>
        <taxon>Chlorophyta</taxon>
        <taxon>core chlorophytes</taxon>
        <taxon>Chlorophyceae</taxon>
        <taxon>CS clade</taxon>
        <taxon>Chlamydomonadales</taxon>
        <taxon>Volvocaceae</taxon>
        <taxon>Volvox</taxon>
    </lineage>
</organism>
<dbReference type="InterPro" id="IPR045266">
    <property type="entry name" value="DOH_DOMON"/>
</dbReference>
<dbReference type="CDD" id="cd09631">
    <property type="entry name" value="DOMON_DOH"/>
    <property type="match status" value="1"/>
</dbReference>
<reference evidence="3" key="1">
    <citation type="journal article" date="2021" name="Proc. Natl. Acad. Sci. U.S.A.">
        <title>Three genomes in the algal genus Volvox reveal the fate of a haploid sex-determining region after a transition to homothallism.</title>
        <authorList>
            <person name="Yamamoto K."/>
            <person name="Hamaji T."/>
            <person name="Kawai-Toyooka H."/>
            <person name="Matsuzaki R."/>
            <person name="Takahashi F."/>
            <person name="Nishimura Y."/>
            <person name="Kawachi M."/>
            <person name="Noguchi H."/>
            <person name="Minakuchi Y."/>
            <person name="Umen J.G."/>
            <person name="Toyoda A."/>
            <person name="Nozaki H."/>
        </authorList>
    </citation>
    <scope>NUCLEOTIDE SEQUENCE</scope>
    <source>
        <strain evidence="3">NIES-3780</strain>
    </source>
</reference>
<dbReference type="InterPro" id="IPR005018">
    <property type="entry name" value="DOMON_domain"/>
</dbReference>
<feature type="non-terminal residue" evidence="3">
    <location>
        <position position="1"/>
    </location>
</feature>
<proteinExistence type="predicted"/>
<name>A0A8J4BR15_9CHLO</name>
<dbReference type="AlphaFoldDB" id="A0A8J4BR15"/>
<evidence type="ECO:0000259" key="2">
    <source>
        <dbReference type="PROSITE" id="PS50836"/>
    </source>
</evidence>
<gene>
    <name evidence="3" type="ORF">Vafri_20213</name>
</gene>
<keyword evidence="4" id="KW-1185">Reference proteome</keyword>
<evidence type="ECO:0000313" key="4">
    <source>
        <dbReference type="Proteomes" id="UP000747399"/>
    </source>
</evidence>
<protein>
    <recommendedName>
        <fullName evidence="2">DOMON domain-containing protein</fullName>
    </recommendedName>
</protein>